<evidence type="ECO:0000256" key="3">
    <source>
        <dbReference type="ARBA" id="ARBA00022679"/>
    </source>
</evidence>
<keyword evidence="4 6" id="KW-0012">Acyltransferase</keyword>
<dbReference type="PIRSF" id="PIRSF000446">
    <property type="entry name" value="Mct"/>
    <property type="match status" value="1"/>
</dbReference>
<evidence type="ECO:0000256" key="5">
    <source>
        <dbReference type="ARBA" id="ARBA00048462"/>
    </source>
</evidence>
<feature type="domain" description="Malonyl-CoA:ACP transacylase (MAT)" evidence="7">
    <location>
        <begin position="21"/>
        <end position="323"/>
    </location>
</feature>
<proteinExistence type="inferred from homology"/>
<dbReference type="InterPro" id="IPR001227">
    <property type="entry name" value="Ac_transferase_dom_sf"/>
</dbReference>
<dbReference type="EMBL" id="CP123443">
    <property type="protein sequence ID" value="WGK68245.1"/>
    <property type="molecule type" value="Genomic_DNA"/>
</dbReference>
<keyword evidence="3 6" id="KW-0808">Transferase</keyword>
<accession>A0ABY8MFB9</accession>
<evidence type="ECO:0000313" key="9">
    <source>
        <dbReference type="Proteomes" id="UP001228690"/>
    </source>
</evidence>
<keyword evidence="9" id="KW-1185">Reference proteome</keyword>
<reference evidence="8 9" key="1">
    <citation type="submission" date="2023-04" db="EMBL/GenBank/DDBJ databases">
        <title>Spirochaete genome identified in red abalone sample constitutes a novel genus.</title>
        <authorList>
            <person name="Sharma S.P."/>
            <person name="Purcell C.M."/>
            <person name="Hyde J.R."/>
            <person name="Severin A.J."/>
        </authorList>
    </citation>
    <scope>NUCLEOTIDE SEQUENCE [LARGE SCALE GENOMIC DNA]</scope>
    <source>
        <strain evidence="8 9">SP-2023</strain>
    </source>
</reference>
<evidence type="ECO:0000256" key="1">
    <source>
        <dbReference type="ARBA" id="ARBA00013258"/>
    </source>
</evidence>
<dbReference type="InterPro" id="IPR014043">
    <property type="entry name" value="Acyl_transferase_dom"/>
</dbReference>
<dbReference type="SUPFAM" id="SSF55048">
    <property type="entry name" value="Probable ACP-binding domain of malonyl-CoA ACP transacylase"/>
    <property type="match status" value="1"/>
</dbReference>
<dbReference type="GO" id="GO:0004314">
    <property type="term" value="F:[acyl-carrier-protein] S-malonyltransferase activity"/>
    <property type="evidence" value="ECO:0007669"/>
    <property type="project" value="UniProtKB-EC"/>
</dbReference>
<dbReference type="Gene3D" id="3.30.70.250">
    <property type="entry name" value="Malonyl-CoA ACP transacylase, ACP-binding"/>
    <property type="match status" value="1"/>
</dbReference>
<evidence type="ECO:0000256" key="4">
    <source>
        <dbReference type="ARBA" id="ARBA00023315"/>
    </source>
</evidence>
<dbReference type="Pfam" id="PF00698">
    <property type="entry name" value="Acyl_transf_1"/>
    <property type="match status" value="1"/>
</dbReference>
<dbReference type="InterPro" id="IPR016036">
    <property type="entry name" value="Malonyl_transacylase_ACP-bd"/>
</dbReference>
<comment type="similarity">
    <text evidence="6">Belongs to the fabD family.</text>
</comment>
<gene>
    <name evidence="8" type="ORF">P0082_07080</name>
</gene>
<dbReference type="InterPro" id="IPR016035">
    <property type="entry name" value="Acyl_Trfase/lysoPLipase"/>
</dbReference>
<protein>
    <recommendedName>
        <fullName evidence="2 6">Malonyl CoA-acyl carrier protein transacylase</fullName>
        <ecNumber evidence="1 6">2.3.1.39</ecNumber>
    </recommendedName>
</protein>
<comment type="catalytic activity">
    <reaction evidence="5 6">
        <text>holo-[ACP] + malonyl-CoA = malonyl-[ACP] + CoA</text>
        <dbReference type="Rhea" id="RHEA:41792"/>
        <dbReference type="Rhea" id="RHEA-COMP:9623"/>
        <dbReference type="Rhea" id="RHEA-COMP:9685"/>
        <dbReference type="ChEBI" id="CHEBI:57287"/>
        <dbReference type="ChEBI" id="CHEBI:57384"/>
        <dbReference type="ChEBI" id="CHEBI:64479"/>
        <dbReference type="ChEBI" id="CHEBI:78449"/>
        <dbReference type="EC" id="2.3.1.39"/>
    </reaction>
</comment>
<dbReference type="Gene3D" id="3.40.366.10">
    <property type="entry name" value="Malonyl-Coenzyme A Acyl Carrier Protein, domain 2"/>
    <property type="match status" value="1"/>
</dbReference>
<dbReference type="PANTHER" id="PTHR42681">
    <property type="entry name" value="MALONYL-COA-ACYL CARRIER PROTEIN TRANSACYLASE, MITOCHONDRIAL"/>
    <property type="match status" value="1"/>
</dbReference>
<evidence type="ECO:0000313" key="8">
    <source>
        <dbReference type="EMBL" id="WGK68245.1"/>
    </source>
</evidence>
<dbReference type="EC" id="2.3.1.39" evidence="1 6"/>
<dbReference type="RefSeq" id="WP_326926416.1">
    <property type="nucleotide sequence ID" value="NZ_CP123443.1"/>
</dbReference>
<sequence>MGDILMGDVLAGDVLTGNIFLFPGQGTQYPGMGKDLYENFAGVRELFRCAGEIASLDLQEILFNGTEEQLKQTNITQIGITLVNLSIATVLREKGVEAEAAAGFSLGEYSALWYAGVLSAEAVFQAVVERGRVMDECCRQLNAQSTRPAGMAAVLGLHYDEVAAALKPMQDAGQQIYIANYNAAKQIVIAGSGEAIAAAEAEMDSAGAMKYVVLKVGGPFHTPMLKSAAEAFAPFLQSKLEFAQPRLALYSNVTGKRVGPETDLAGLALQHIYSPVLWVSIEESLKADGFGRALEIGPGNVLTGLWRQFLRKEPCLPLGTLEQIEGLLQNKTG</sequence>
<organism evidence="8 9">
    <name type="scientific">Candidatus Haliotispira prima</name>
    <dbReference type="NCBI Taxonomy" id="3034016"/>
    <lineage>
        <taxon>Bacteria</taxon>
        <taxon>Pseudomonadati</taxon>
        <taxon>Spirochaetota</taxon>
        <taxon>Spirochaetia</taxon>
        <taxon>Spirochaetales</taxon>
        <taxon>Spirochaetaceae</taxon>
        <taxon>Candidatus Haliotispira</taxon>
    </lineage>
</organism>
<evidence type="ECO:0000256" key="6">
    <source>
        <dbReference type="PIRNR" id="PIRNR000446"/>
    </source>
</evidence>
<dbReference type="InterPro" id="IPR024925">
    <property type="entry name" value="Malonyl_CoA-ACP_transAc"/>
</dbReference>
<dbReference type="PANTHER" id="PTHR42681:SF1">
    <property type="entry name" value="MALONYL-COA-ACYL CARRIER PROTEIN TRANSACYLASE, MITOCHONDRIAL"/>
    <property type="match status" value="1"/>
</dbReference>
<dbReference type="Proteomes" id="UP001228690">
    <property type="component" value="Chromosome"/>
</dbReference>
<dbReference type="SUPFAM" id="SSF52151">
    <property type="entry name" value="FabD/lysophospholipase-like"/>
    <property type="match status" value="1"/>
</dbReference>
<evidence type="ECO:0000256" key="2">
    <source>
        <dbReference type="ARBA" id="ARBA00018953"/>
    </source>
</evidence>
<dbReference type="InterPro" id="IPR050858">
    <property type="entry name" value="Mal-CoA-ACP_Trans/PKS_FabD"/>
</dbReference>
<name>A0ABY8MFB9_9SPIO</name>
<evidence type="ECO:0000259" key="7">
    <source>
        <dbReference type="SMART" id="SM00827"/>
    </source>
</evidence>
<dbReference type="SMART" id="SM00827">
    <property type="entry name" value="PKS_AT"/>
    <property type="match status" value="1"/>
</dbReference>